<feature type="non-terminal residue" evidence="1">
    <location>
        <position position="79"/>
    </location>
</feature>
<name>A0A4S8KZ91_DENBC</name>
<reference evidence="1 2" key="1">
    <citation type="journal article" date="2019" name="Nat. Ecol. Evol.">
        <title>Megaphylogeny resolves global patterns of mushroom evolution.</title>
        <authorList>
            <person name="Varga T."/>
            <person name="Krizsan K."/>
            <person name="Foldi C."/>
            <person name="Dima B."/>
            <person name="Sanchez-Garcia M."/>
            <person name="Sanchez-Ramirez S."/>
            <person name="Szollosi G.J."/>
            <person name="Szarkandi J.G."/>
            <person name="Papp V."/>
            <person name="Albert L."/>
            <person name="Andreopoulos W."/>
            <person name="Angelini C."/>
            <person name="Antonin V."/>
            <person name="Barry K.W."/>
            <person name="Bougher N.L."/>
            <person name="Buchanan P."/>
            <person name="Buyck B."/>
            <person name="Bense V."/>
            <person name="Catcheside P."/>
            <person name="Chovatia M."/>
            <person name="Cooper J."/>
            <person name="Damon W."/>
            <person name="Desjardin D."/>
            <person name="Finy P."/>
            <person name="Geml J."/>
            <person name="Haridas S."/>
            <person name="Hughes K."/>
            <person name="Justo A."/>
            <person name="Karasinski D."/>
            <person name="Kautmanova I."/>
            <person name="Kiss B."/>
            <person name="Kocsube S."/>
            <person name="Kotiranta H."/>
            <person name="LaButti K.M."/>
            <person name="Lechner B.E."/>
            <person name="Liimatainen K."/>
            <person name="Lipzen A."/>
            <person name="Lukacs Z."/>
            <person name="Mihaltcheva S."/>
            <person name="Morgado L.N."/>
            <person name="Niskanen T."/>
            <person name="Noordeloos M.E."/>
            <person name="Ohm R.A."/>
            <person name="Ortiz-Santana B."/>
            <person name="Ovrebo C."/>
            <person name="Racz N."/>
            <person name="Riley R."/>
            <person name="Savchenko A."/>
            <person name="Shiryaev A."/>
            <person name="Soop K."/>
            <person name="Spirin V."/>
            <person name="Szebenyi C."/>
            <person name="Tomsovsky M."/>
            <person name="Tulloss R.E."/>
            <person name="Uehling J."/>
            <person name="Grigoriev I.V."/>
            <person name="Vagvolgyi C."/>
            <person name="Papp T."/>
            <person name="Martin F.M."/>
            <person name="Miettinen O."/>
            <person name="Hibbett D.S."/>
            <person name="Nagy L.G."/>
        </authorList>
    </citation>
    <scope>NUCLEOTIDE SEQUENCE [LARGE SCALE GENOMIC DNA]</scope>
    <source>
        <strain evidence="1 2">CBS 962.96</strain>
    </source>
</reference>
<evidence type="ECO:0000313" key="1">
    <source>
        <dbReference type="EMBL" id="THU81409.1"/>
    </source>
</evidence>
<keyword evidence="2" id="KW-1185">Reference proteome</keyword>
<proteinExistence type="predicted"/>
<dbReference type="Proteomes" id="UP000297245">
    <property type="component" value="Unassembled WGS sequence"/>
</dbReference>
<evidence type="ECO:0000313" key="2">
    <source>
        <dbReference type="Proteomes" id="UP000297245"/>
    </source>
</evidence>
<dbReference type="EMBL" id="ML179811">
    <property type="protein sequence ID" value="THU81409.1"/>
    <property type="molecule type" value="Genomic_DNA"/>
</dbReference>
<dbReference type="AlphaFoldDB" id="A0A4S8KZ91"/>
<accession>A0A4S8KZ91</accession>
<organism evidence="1 2">
    <name type="scientific">Dendrothele bispora (strain CBS 962.96)</name>
    <dbReference type="NCBI Taxonomy" id="1314807"/>
    <lineage>
        <taxon>Eukaryota</taxon>
        <taxon>Fungi</taxon>
        <taxon>Dikarya</taxon>
        <taxon>Basidiomycota</taxon>
        <taxon>Agaricomycotina</taxon>
        <taxon>Agaricomycetes</taxon>
        <taxon>Agaricomycetidae</taxon>
        <taxon>Agaricales</taxon>
        <taxon>Agaricales incertae sedis</taxon>
        <taxon>Dendrothele</taxon>
    </lineage>
</organism>
<gene>
    <name evidence="1" type="ORF">K435DRAFT_936489</name>
</gene>
<protein>
    <submittedName>
        <fullName evidence="1">Uncharacterized protein</fullName>
    </submittedName>
</protein>
<dbReference type="OrthoDB" id="432234at2759"/>
<sequence>MYDSSPQTKLRIQWSLLQQNTSFTPSCLGRHCSQVPRSYDVKVQLDLCEKEFCVGSTFVTLSRVKDLGGLMILDSLDYS</sequence>